<keyword evidence="4" id="KW-1133">Transmembrane helix</keyword>
<reference evidence="6 7" key="1">
    <citation type="submission" date="2019-02" db="EMBL/GenBank/DDBJ databases">
        <title>Genomic Encyclopedia of Type Strains, Phase IV (KMG-IV): sequencing the most valuable type-strain genomes for metagenomic binning, comparative biology and taxonomic classification.</title>
        <authorList>
            <person name="Goeker M."/>
        </authorList>
    </citation>
    <scope>NUCLEOTIDE SEQUENCE [LARGE SCALE GENOMIC DNA]</scope>
    <source>
        <strain evidence="6 7">DSM 29486</strain>
    </source>
</reference>
<dbReference type="RefSeq" id="WP_130432005.1">
    <property type="nucleotide sequence ID" value="NZ_SGXF01000001.1"/>
</dbReference>
<dbReference type="InterPro" id="IPR027383">
    <property type="entry name" value="Znf_put"/>
</dbReference>
<protein>
    <recommendedName>
        <fullName evidence="2">Anti-sigma-W factor RsiW</fullName>
    </recommendedName>
</protein>
<evidence type="ECO:0000313" key="7">
    <source>
        <dbReference type="Proteomes" id="UP000292927"/>
    </source>
</evidence>
<gene>
    <name evidence="6" type="ORF">EV209_0102</name>
</gene>
<name>A0A4Q7PMA3_9FIRM</name>
<evidence type="ECO:0000256" key="2">
    <source>
        <dbReference type="ARBA" id="ARBA00024438"/>
    </source>
</evidence>
<evidence type="ECO:0000256" key="3">
    <source>
        <dbReference type="SAM" id="Coils"/>
    </source>
</evidence>
<comment type="similarity">
    <text evidence="1">Belongs to the zinc-associated anti-sigma factor (ZAS) superfamily. Anti-sigma-W factor family.</text>
</comment>
<evidence type="ECO:0000313" key="6">
    <source>
        <dbReference type="EMBL" id="RZT02002.1"/>
    </source>
</evidence>
<evidence type="ECO:0000256" key="4">
    <source>
        <dbReference type="SAM" id="Phobius"/>
    </source>
</evidence>
<proteinExistence type="inferred from homology"/>
<keyword evidence="4" id="KW-0472">Membrane</keyword>
<keyword evidence="7" id="KW-1185">Reference proteome</keyword>
<feature type="coiled-coil region" evidence="3">
    <location>
        <begin position="53"/>
        <end position="84"/>
    </location>
</feature>
<dbReference type="InterPro" id="IPR041916">
    <property type="entry name" value="Anti_sigma_zinc_sf"/>
</dbReference>
<feature type="transmembrane region" description="Helical" evidence="4">
    <location>
        <begin position="89"/>
        <end position="111"/>
    </location>
</feature>
<comment type="caution">
    <text evidence="6">The sequence shown here is derived from an EMBL/GenBank/DDBJ whole genome shotgun (WGS) entry which is preliminary data.</text>
</comment>
<dbReference type="Proteomes" id="UP000292927">
    <property type="component" value="Unassembled WGS sequence"/>
</dbReference>
<accession>A0A4Q7PMA3</accession>
<organism evidence="6 7">
    <name type="scientific">Cuneatibacter caecimuris</name>
    <dbReference type="NCBI Taxonomy" id="1796618"/>
    <lineage>
        <taxon>Bacteria</taxon>
        <taxon>Bacillati</taxon>
        <taxon>Bacillota</taxon>
        <taxon>Clostridia</taxon>
        <taxon>Lachnospirales</taxon>
        <taxon>Lachnospiraceae</taxon>
        <taxon>Cuneatibacter</taxon>
    </lineage>
</organism>
<evidence type="ECO:0000259" key="5">
    <source>
        <dbReference type="Pfam" id="PF13490"/>
    </source>
</evidence>
<dbReference type="Gene3D" id="1.10.10.1320">
    <property type="entry name" value="Anti-sigma factor, zinc-finger domain"/>
    <property type="match status" value="1"/>
</dbReference>
<sequence>MECREAQKLIRDYMYGQLPADKKEDFVSHIRSCRDCYEELDIYYMVEVGLNGLRDDRLNNMDLKNRLEQELEDLETEVQQQRTNTFFRYSLLTLSYLAAGVIFLLQLRIWLLP</sequence>
<feature type="domain" description="Putative zinc-finger" evidence="5">
    <location>
        <begin position="3"/>
        <end position="36"/>
    </location>
</feature>
<keyword evidence="4" id="KW-0812">Transmembrane</keyword>
<dbReference type="OrthoDB" id="9808253at2"/>
<dbReference type="EMBL" id="SGXF01000001">
    <property type="protein sequence ID" value="RZT02002.1"/>
    <property type="molecule type" value="Genomic_DNA"/>
</dbReference>
<dbReference type="Pfam" id="PF13490">
    <property type="entry name" value="zf-HC2"/>
    <property type="match status" value="1"/>
</dbReference>
<evidence type="ECO:0000256" key="1">
    <source>
        <dbReference type="ARBA" id="ARBA00024353"/>
    </source>
</evidence>
<dbReference type="AlphaFoldDB" id="A0A4Q7PMA3"/>
<keyword evidence="3" id="KW-0175">Coiled coil</keyword>